<evidence type="ECO:0000313" key="1">
    <source>
        <dbReference type="EMBL" id="MDY0396247.1"/>
    </source>
</evidence>
<dbReference type="InterPro" id="IPR011330">
    <property type="entry name" value="Glyco_hydro/deAcase_b/a-brl"/>
</dbReference>
<evidence type="ECO:0008006" key="3">
    <source>
        <dbReference type="Google" id="ProtNLM"/>
    </source>
</evidence>
<name>A0ABU5CC68_9BACI</name>
<dbReference type="Gene3D" id="3.20.20.370">
    <property type="entry name" value="Glycoside hydrolase/deacetylase"/>
    <property type="match status" value="1"/>
</dbReference>
<evidence type="ECO:0000313" key="2">
    <source>
        <dbReference type="Proteomes" id="UP001281447"/>
    </source>
</evidence>
<dbReference type="SUPFAM" id="SSF88713">
    <property type="entry name" value="Glycoside hydrolase/deacetylase"/>
    <property type="match status" value="1"/>
</dbReference>
<proteinExistence type="predicted"/>
<accession>A0ABU5CC68</accession>
<keyword evidence="2" id="KW-1185">Reference proteome</keyword>
<gene>
    <name evidence="1" type="ORF">RWE15_20215</name>
</gene>
<reference evidence="1 2" key="1">
    <citation type="submission" date="2023-10" db="EMBL/GenBank/DDBJ databases">
        <title>Virgibacillus halophilus 5B73C genome.</title>
        <authorList>
            <person name="Miliotis G."/>
            <person name="Sengupta P."/>
            <person name="Hameed A."/>
            <person name="Chuvochina M."/>
            <person name="Mcdonagh F."/>
            <person name="Simpson A.C."/>
            <person name="Singh N.K."/>
            <person name="Rekha P.D."/>
            <person name="Raman K."/>
            <person name="Hugenholtz P."/>
            <person name="Venkateswaran K."/>
        </authorList>
    </citation>
    <scope>NUCLEOTIDE SEQUENCE [LARGE SCALE GENOMIC DNA]</scope>
    <source>
        <strain evidence="1 2">5B73C</strain>
    </source>
</reference>
<dbReference type="EMBL" id="JAWDIP010000004">
    <property type="protein sequence ID" value="MDY0396247.1"/>
    <property type="molecule type" value="Genomic_DNA"/>
</dbReference>
<protein>
    <recommendedName>
        <fullName evidence="3">Polysaccharide deacetylase</fullName>
    </recommendedName>
</protein>
<comment type="caution">
    <text evidence="1">The sequence shown here is derived from an EMBL/GenBank/DDBJ whole genome shotgun (WGS) entry which is preliminary data.</text>
</comment>
<sequence length="79" mass="9237">MPKKEHMTLMNWSYGYDFMPEYEDRTKLTNIMLKTNLLGNGANLLMHDRDWTNAALKDIVTGLKEKGYAMLEPDKIKKN</sequence>
<organism evidence="1 2">
    <name type="scientific">Tigheibacillus halophilus</name>
    <dbReference type="NCBI Taxonomy" id="361280"/>
    <lineage>
        <taxon>Bacteria</taxon>
        <taxon>Bacillati</taxon>
        <taxon>Bacillota</taxon>
        <taxon>Bacilli</taxon>
        <taxon>Bacillales</taxon>
        <taxon>Bacillaceae</taxon>
        <taxon>Tigheibacillus</taxon>
    </lineage>
</organism>
<dbReference type="Proteomes" id="UP001281447">
    <property type="component" value="Unassembled WGS sequence"/>
</dbReference>